<dbReference type="CDD" id="cd07363">
    <property type="entry name" value="45_DOPA_Dioxygenase"/>
    <property type="match status" value="1"/>
</dbReference>
<dbReference type="Proteomes" id="UP000279995">
    <property type="component" value="Chromosome II"/>
</dbReference>
<name>A0AAD0U2M0_9GAMM</name>
<evidence type="ECO:0000256" key="5">
    <source>
        <dbReference type="ARBA" id="ARBA00023002"/>
    </source>
</evidence>
<dbReference type="GO" id="GO:0008198">
    <property type="term" value="F:ferrous iron binding"/>
    <property type="evidence" value="ECO:0007669"/>
    <property type="project" value="InterPro"/>
</dbReference>
<dbReference type="EMBL" id="CP033066">
    <property type="protein sequence ID" value="AYM88822.1"/>
    <property type="molecule type" value="Genomic_DNA"/>
</dbReference>
<accession>A0AAD0U2M0</accession>
<evidence type="ECO:0000256" key="1">
    <source>
        <dbReference type="ARBA" id="ARBA00001947"/>
    </source>
</evidence>
<dbReference type="RefSeq" id="WP_121638578.1">
    <property type="nucleotide sequence ID" value="NZ_CP033066.1"/>
</dbReference>
<dbReference type="AlphaFoldDB" id="A0AAD0U2M0"/>
<reference evidence="7 8" key="1">
    <citation type="submission" date="2018-10" db="EMBL/GenBank/DDBJ databases">
        <title>Complete Genome Sequence and Transcriptomic Profiles of a Marine Bacterium, Pseudoalteromonas agarivorans Hao 2018.</title>
        <authorList>
            <person name="Hao L."/>
        </authorList>
    </citation>
    <scope>NUCLEOTIDE SEQUENCE [LARGE SCALE GENOMIC DNA]</scope>
    <source>
        <strain evidence="7 8">Hao 2018</strain>
    </source>
</reference>
<keyword evidence="3" id="KW-0479">Metal-binding</keyword>
<proteinExistence type="inferred from homology"/>
<evidence type="ECO:0000259" key="6">
    <source>
        <dbReference type="Pfam" id="PF02900"/>
    </source>
</evidence>
<dbReference type="InterPro" id="IPR014436">
    <property type="entry name" value="Extradiol_dOase_DODA"/>
</dbReference>
<organism evidence="7 8">
    <name type="scientific">Pseudoalteromonas agarivorans</name>
    <dbReference type="NCBI Taxonomy" id="176102"/>
    <lineage>
        <taxon>Bacteria</taxon>
        <taxon>Pseudomonadati</taxon>
        <taxon>Pseudomonadota</taxon>
        <taxon>Gammaproteobacteria</taxon>
        <taxon>Alteromonadales</taxon>
        <taxon>Pseudoalteromonadaceae</taxon>
        <taxon>Pseudoalteromonas</taxon>
    </lineage>
</organism>
<comment type="similarity">
    <text evidence="2">Belongs to the DODA-type extradiol aromatic ring-opening dioxygenase family.</text>
</comment>
<keyword evidence="7" id="KW-0223">Dioxygenase</keyword>
<evidence type="ECO:0000313" key="8">
    <source>
        <dbReference type="Proteomes" id="UP000279995"/>
    </source>
</evidence>
<dbReference type="GO" id="GO:0016702">
    <property type="term" value="F:oxidoreductase activity, acting on single donors with incorporation of molecular oxygen, incorporation of two atoms of oxygen"/>
    <property type="evidence" value="ECO:0007669"/>
    <property type="project" value="UniProtKB-ARBA"/>
</dbReference>
<dbReference type="PIRSF" id="PIRSF006157">
    <property type="entry name" value="Doxgns_DODA"/>
    <property type="match status" value="1"/>
</dbReference>
<protein>
    <submittedName>
        <fullName evidence="7">Dioxygenase</fullName>
    </submittedName>
</protein>
<keyword evidence="4" id="KW-0862">Zinc</keyword>
<sequence length="263" mass="29302">MAQPALFISHGSPIMAVQQSPTSDFLKALGKSLNTPRAIVIFSAHFYMAHDEAAHNIVITAGRAPETIHDFYNFPAHMYNIKYPAPGHPELAGNIATLFKNKGITAILDERQGWDHGVWIPLRLMYPQANIPIVQVSINTQLGAKAMYEYGQLLAPLRDDNILIIGSGGISHNLREVFKTPATPNRVQRVKAFTQWVEYKLLAQDTPALLNYLADAPHVLFNHPTQEHFLPLFAALGAGGKQVEKLFSDIEMDILALDTYKFY</sequence>
<dbReference type="Pfam" id="PF02900">
    <property type="entry name" value="LigB"/>
    <property type="match status" value="1"/>
</dbReference>
<keyword evidence="5" id="KW-0560">Oxidoreductase</keyword>
<dbReference type="GO" id="GO:0008270">
    <property type="term" value="F:zinc ion binding"/>
    <property type="evidence" value="ECO:0007669"/>
    <property type="project" value="InterPro"/>
</dbReference>
<dbReference type="PANTHER" id="PTHR30096">
    <property type="entry name" value="4,5-DOPA DIOXYGENASE EXTRADIOL-LIKE PROTEIN"/>
    <property type="match status" value="1"/>
</dbReference>
<evidence type="ECO:0000313" key="7">
    <source>
        <dbReference type="EMBL" id="AYM88822.1"/>
    </source>
</evidence>
<feature type="domain" description="Extradiol ring-cleavage dioxygenase class III enzyme subunit B" evidence="6">
    <location>
        <begin position="5"/>
        <end position="244"/>
    </location>
</feature>
<comment type="cofactor">
    <cofactor evidence="1">
        <name>Zn(2+)</name>
        <dbReference type="ChEBI" id="CHEBI:29105"/>
    </cofactor>
</comment>
<evidence type="ECO:0000256" key="2">
    <source>
        <dbReference type="ARBA" id="ARBA00007581"/>
    </source>
</evidence>
<evidence type="ECO:0000256" key="3">
    <source>
        <dbReference type="ARBA" id="ARBA00022723"/>
    </source>
</evidence>
<dbReference type="SUPFAM" id="SSF53213">
    <property type="entry name" value="LigB-like"/>
    <property type="match status" value="1"/>
</dbReference>
<dbReference type="InterPro" id="IPR004183">
    <property type="entry name" value="Xdiol_dOase_suB"/>
</dbReference>
<gene>
    <name evidence="7" type="ORF">D9T18_19295</name>
</gene>
<evidence type="ECO:0000256" key="4">
    <source>
        <dbReference type="ARBA" id="ARBA00022833"/>
    </source>
</evidence>
<dbReference type="PANTHER" id="PTHR30096:SF0">
    <property type="entry name" value="4,5-DOPA DIOXYGENASE EXTRADIOL-LIKE PROTEIN"/>
    <property type="match status" value="1"/>
</dbReference>
<dbReference type="Gene3D" id="3.40.830.10">
    <property type="entry name" value="LigB-like"/>
    <property type="match status" value="1"/>
</dbReference>